<evidence type="ECO:0000313" key="3">
    <source>
        <dbReference type="Proteomes" id="UP000016924"/>
    </source>
</evidence>
<sequence length="482" mass="54593">MLKEALSPLKKPQGALQEHVKTPVTPGLLQLPRNPPLITPVEAVEQAANNPTPKQLKLWPTLTVDEFREALGRKAIRRVIRKQLQACQNPRDILRVVAVALQRPETTLQLRHLYHALTIALFNARNRAPDTAILATLNAIIARFRLGNIPVADELIVLGLKFAARTRSLPAMKRYLKETKDRGIMTKNLFRSVIAKCSIGSRGLGEIRNGKWKKSELVQVLTGFPGTPPEEACHLGSFVKRDEWSFIHGWITILARCKLHDLLEEEWRLWLQHPLRTSPRQLSKTEIEEAENEDDFNAYLVSHDEKQGSNDVDMISESDIEVLSQAGSESDLESSSQCGYAPLNPNPDNPGKWRFSNRTTQTRGDRLFVEQLMHAGNAEGAWRMLKESGLPWADLERSARNRLLEHVEHATVWNDELREAMKLKYLEDLESIEKALGVRWVADNGEGYHVLTGDPEEALERLSEMRSDPRHGFPLEGDEDVT</sequence>
<dbReference type="Proteomes" id="UP000016924">
    <property type="component" value="Unassembled WGS sequence"/>
</dbReference>
<organism evidence="2 3">
    <name type="scientific">Coniosporium apollinis (strain CBS 100218)</name>
    <name type="common">Rock-inhabiting black yeast</name>
    <dbReference type="NCBI Taxonomy" id="1168221"/>
    <lineage>
        <taxon>Eukaryota</taxon>
        <taxon>Fungi</taxon>
        <taxon>Dikarya</taxon>
        <taxon>Ascomycota</taxon>
        <taxon>Pezizomycotina</taxon>
        <taxon>Dothideomycetes</taxon>
        <taxon>Dothideomycetes incertae sedis</taxon>
        <taxon>Coniosporium</taxon>
    </lineage>
</organism>
<proteinExistence type="predicted"/>
<feature type="compositionally biased region" description="Polar residues" evidence="1">
    <location>
        <begin position="325"/>
        <end position="338"/>
    </location>
</feature>
<dbReference type="RefSeq" id="XP_007780967.1">
    <property type="nucleotide sequence ID" value="XM_007782777.1"/>
</dbReference>
<dbReference type="GeneID" id="19902200"/>
<gene>
    <name evidence="2" type="ORF">W97_04889</name>
</gene>
<feature type="region of interest" description="Disordered" evidence="1">
    <location>
        <begin position="325"/>
        <end position="352"/>
    </location>
</feature>
<reference evidence="3" key="1">
    <citation type="submission" date="2012-06" db="EMBL/GenBank/DDBJ databases">
        <title>The genome sequence of Coniosporium apollinis CBS 100218.</title>
        <authorList>
            <consortium name="The Broad Institute Genome Sequencing Platform"/>
            <person name="Cuomo C."/>
            <person name="Gorbushina A."/>
            <person name="Noack S."/>
            <person name="Walker B."/>
            <person name="Young S.K."/>
            <person name="Zeng Q."/>
            <person name="Gargeya S."/>
            <person name="Fitzgerald M."/>
            <person name="Haas B."/>
            <person name="Abouelleil A."/>
            <person name="Alvarado L."/>
            <person name="Arachchi H.M."/>
            <person name="Berlin A.M."/>
            <person name="Chapman S.B."/>
            <person name="Goldberg J."/>
            <person name="Griggs A."/>
            <person name="Gujja S."/>
            <person name="Hansen M."/>
            <person name="Howarth C."/>
            <person name="Imamovic A."/>
            <person name="Larimer J."/>
            <person name="McCowan C."/>
            <person name="Montmayeur A."/>
            <person name="Murphy C."/>
            <person name="Neiman D."/>
            <person name="Pearson M."/>
            <person name="Priest M."/>
            <person name="Roberts A."/>
            <person name="Saif S."/>
            <person name="Shea T."/>
            <person name="Sisk P."/>
            <person name="Sykes S."/>
            <person name="Wortman J."/>
            <person name="Nusbaum C."/>
            <person name="Birren B."/>
        </authorList>
    </citation>
    <scope>NUCLEOTIDE SEQUENCE [LARGE SCALE GENOMIC DNA]</scope>
    <source>
        <strain evidence="3">CBS 100218</strain>
    </source>
</reference>
<dbReference type="HOGENOM" id="CLU_566203_0_0_1"/>
<dbReference type="OMA" id="DWQYLHG"/>
<keyword evidence="3" id="KW-1185">Reference proteome</keyword>
<dbReference type="AlphaFoldDB" id="R7YUR4"/>
<protein>
    <submittedName>
        <fullName evidence="2">Uncharacterized protein</fullName>
    </submittedName>
</protein>
<accession>R7YUR4</accession>
<dbReference type="eggNOG" id="ENOG502SVNK">
    <property type="taxonomic scope" value="Eukaryota"/>
</dbReference>
<dbReference type="OrthoDB" id="3827811at2759"/>
<name>R7YUR4_CONA1</name>
<evidence type="ECO:0000313" key="2">
    <source>
        <dbReference type="EMBL" id="EON65650.1"/>
    </source>
</evidence>
<dbReference type="EMBL" id="JH767575">
    <property type="protein sequence ID" value="EON65650.1"/>
    <property type="molecule type" value="Genomic_DNA"/>
</dbReference>
<feature type="compositionally biased region" description="Basic and acidic residues" evidence="1">
    <location>
        <begin position="462"/>
        <end position="473"/>
    </location>
</feature>
<evidence type="ECO:0000256" key="1">
    <source>
        <dbReference type="SAM" id="MobiDB-lite"/>
    </source>
</evidence>
<feature type="region of interest" description="Disordered" evidence="1">
    <location>
        <begin position="462"/>
        <end position="482"/>
    </location>
</feature>